<organism evidence="2 3">
    <name type="scientific">Sulfitobacter donghicola DSW-25 = KCTC 12864 = JCM 14565</name>
    <dbReference type="NCBI Taxonomy" id="1300350"/>
    <lineage>
        <taxon>Bacteria</taxon>
        <taxon>Pseudomonadati</taxon>
        <taxon>Pseudomonadota</taxon>
        <taxon>Alphaproteobacteria</taxon>
        <taxon>Rhodobacterales</taxon>
        <taxon>Roseobacteraceae</taxon>
        <taxon>Sulfitobacter</taxon>
    </lineage>
</organism>
<keyword evidence="1" id="KW-0732">Signal</keyword>
<dbReference type="RefSeq" id="WP_025059754.1">
    <property type="nucleotide sequence ID" value="NZ_JAMC01000009.1"/>
</dbReference>
<evidence type="ECO:0000313" key="3">
    <source>
        <dbReference type="Proteomes" id="UP000027734"/>
    </source>
</evidence>
<dbReference type="AlphaFoldDB" id="A0A073IF58"/>
<evidence type="ECO:0008006" key="4">
    <source>
        <dbReference type="Google" id="ProtNLM"/>
    </source>
</evidence>
<evidence type="ECO:0000313" key="2">
    <source>
        <dbReference type="EMBL" id="KEJ88116.1"/>
    </source>
</evidence>
<keyword evidence="3" id="KW-1185">Reference proteome</keyword>
<dbReference type="Proteomes" id="UP000027734">
    <property type="component" value="Unassembled WGS sequence"/>
</dbReference>
<proteinExistence type="predicted"/>
<name>A0A073IF58_9RHOB</name>
<sequence length="154" mass="17397">MKKTFAALAAVGLMLSACAQTVYPEDVLAGDALTNRLTNTKLHLRVVSETKPRKGAATKFVVKMLPTGVSTWENNGKYRRVTLSNWEVRGNMLCLDDPNRKFYEERRRREGKKIYKREKNANCSPVAIQGDLITIHTPKSSYLNRALTGRIQDL</sequence>
<dbReference type="PROSITE" id="PS51257">
    <property type="entry name" value="PROKAR_LIPOPROTEIN"/>
    <property type="match status" value="1"/>
</dbReference>
<protein>
    <recommendedName>
        <fullName evidence="4">Lipoprotein</fullName>
    </recommendedName>
</protein>
<evidence type="ECO:0000256" key="1">
    <source>
        <dbReference type="SAM" id="SignalP"/>
    </source>
</evidence>
<feature type="chain" id="PRO_5001691132" description="Lipoprotein" evidence="1">
    <location>
        <begin position="20"/>
        <end position="154"/>
    </location>
</feature>
<accession>A0A073IF58</accession>
<dbReference type="EMBL" id="JAMC01000009">
    <property type="protein sequence ID" value="KEJ88116.1"/>
    <property type="molecule type" value="Genomic_DNA"/>
</dbReference>
<reference evidence="2 3" key="1">
    <citation type="submission" date="2014-01" db="EMBL/GenBank/DDBJ databases">
        <title>Sulfitobacter donghicola JCM 14565 Genome Sequencing.</title>
        <authorList>
            <person name="Lai Q."/>
            <person name="Hong Z."/>
        </authorList>
    </citation>
    <scope>NUCLEOTIDE SEQUENCE [LARGE SCALE GENOMIC DNA]</scope>
    <source>
        <strain evidence="2 3">JCM 14565</strain>
    </source>
</reference>
<feature type="signal peptide" evidence="1">
    <location>
        <begin position="1"/>
        <end position="19"/>
    </location>
</feature>
<comment type="caution">
    <text evidence="2">The sequence shown here is derived from an EMBL/GenBank/DDBJ whole genome shotgun (WGS) entry which is preliminary data.</text>
</comment>
<gene>
    <name evidence="2" type="ORF">DSW25_17710</name>
</gene>